<dbReference type="AlphaFoldDB" id="A0A7C8YY69"/>
<dbReference type="FunFam" id="3.90.550.50:FF:000006">
    <property type="entry name" value="Fringe-related protein-like"/>
    <property type="match status" value="1"/>
</dbReference>
<dbReference type="Gene3D" id="3.90.550.50">
    <property type="match status" value="1"/>
</dbReference>
<evidence type="ECO:0000313" key="1">
    <source>
        <dbReference type="EMBL" id="MBA4628870.1"/>
    </source>
</evidence>
<evidence type="ECO:0008006" key="2">
    <source>
        <dbReference type="Google" id="ProtNLM"/>
    </source>
</evidence>
<sequence>MRKLRVKLPLKTILLIIFAISTFYLLLRQPSLCLSSSPDPPFTTSATTAAAAASVATSPTTLSHLLFSIASSSASFRRRKPFLKLWYTPNSTRALLFLEAPPSIDPEHLGLPPAVVSADISRFPYSFPRGQRSAIRVARIVKEAVDRDEQNVRWFVFGDDDTVFFPQNLVTVLGKYDHEKWYYIGSNSESLEQNLKMSFEMAYGGGGFAISFPLAKALARVLDSCLMRYPHLYGSDLRISSCIAELGVGLTREPGFHQLDVRGDVFGMLTSHPLSPLLSLHHLEIVEPIFPKMDRIEALQHLFKAVNVDPGRILQQTVCYDQTSNVTISVVWGYGIQIFQGNQLLPDILASQRTFKPWRRGGVSDSSQFLIDTRDYPRDRCKRPVIFFLEDVAFGTGRVWSKYRRYTTHRCLNTSAVEDTKSISVYAKKLHQDIGQVMAPRRQCCDIIHPFSKSMIIDIRDCGFGELIAMNA</sequence>
<name>A0A7C8YY69_OPUST</name>
<dbReference type="PANTHER" id="PTHR10811">
    <property type="entry name" value="FRINGE-RELATED"/>
    <property type="match status" value="1"/>
</dbReference>
<organism evidence="1">
    <name type="scientific">Opuntia streptacantha</name>
    <name type="common">Prickly pear cactus</name>
    <name type="synonym">Opuntia cardona</name>
    <dbReference type="NCBI Taxonomy" id="393608"/>
    <lineage>
        <taxon>Eukaryota</taxon>
        <taxon>Viridiplantae</taxon>
        <taxon>Streptophyta</taxon>
        <taxon>Embryophyta</taxon>
        <taxon>Tracheophyta</taxon>
        <taxon>Spermatophyta</taxon>
        <taxon>Magnoliopsida</taxon>
        <taxon>eudicotyledons</taxon>
        <taxon>Gunneridae</taxon>
        <taxon>Pentapetalae</taxon>
        <taxon>Caryophyllales</taxon>
        <taxon>Cactineae</taxon>
        <taxon>Cactaceae</taxon>
        <taxon>Opuntioideae</taxon>
        <taxon>Opuntia</taxon>
    </lineage>
</organism>
<protein>
    <recommendedName>
        <fullName evidence="2">O-fucosylpeptide 3-beta-N-acetylglucosaminyltransferase</fullName>
    </recommendedName>
</protein>
<dbReference type="EMBL" id="GISG01067490">
    <property type="protein sequence ID" value="MBA4628870.1"/>
    <property type="molecule type" value="Transcribed_RNA"/>
</dbReference>
<accession>A0A7C8YY69</accession>
<proteinExistence type="predicted"/>
<dbReference type="Pfam" id="PF04646">
    <property type="entry name" value="DUF604"/>
    <property type="match status" value="1"/>
</dbReference>
<reference evidence="1" key="1">
    <citation type="journal article" date="2013" name="J. Plant Res.">
        <title>Effect of fungi and light on seed germination of three Opuntia species from semiarid lands of central Mexico.</title>
        <authorList>
            <person name="Delgado-Sanchez P."/>
            <person name="Jimenez-Bremont J.F."/>
            <person name="Guerrero-Gonzalez Mde L."/>
            <person name="Flores J."/>
        </authorList>
    </citation>
    <scope>NUCLEOTIDE SEQUENCE</scope>
    <source>
        <tissue evidence="1">Cladode</tissue>
    </source>
</reference>
<reference evidence="1" key="2">
    <citation type="submission" date="2020-07" db="EMBL/GenBank/DDBJ databases">
        <authorList>
            <person name="Vera ALvarez R."/>
            <person name="Arias-Moreno D.M."/>
            <person name="Jimenez-Jacinto V."/>
            <person name="Jimenez-Bremont J.F."/>
            <person name="Swaminathan K."/>
            <person name="Moose S.P."/>
            <person name="Guerrero-Gonzalez M.L."/>
            <person name="Marino-Ramirez L."/>
            <person name="Landsman D."/>
            <person name="Rodriguez-Kessler M."/>
            <person name="Delgado-Sanchez P."/>
        </authorList>
    </citation>
    <scope>NUCLEOTIDE SEQUENCE</scope>
    <source>
        <tissue evidence="1">Cladode</tissue>
    </source>
</reference>
<dbReference type="InterPro" id="IPR006740">
    <property type="entry name" value="DUF604"/>
</dbReference>